<dbReference type="Pfam" id="PF01391">
    <property type="entry name" value="Collagen"/>
    <property type="match status" value="1"/>
</dbReference>
<protein>
    <recommendedName>
        <fullName evidence="5">BPTI/Kunitz inhibitor domain-containing protein</fullName>
    </recommendedName>
</protein>
<dbReference type="InterPro" id="IPR008160">
    <property type="entry name" value="Collagen"/>
</dbReference>
<dbReference type="PROSITE" id="PS50279">
    <property type="entry name" value="BPTI_KUNITZ_2"/>
    <property type="match status" value="1"/>
</dbReference>
<name>A0A4W5LUA4_9TELE</name>
<reference evidence="6" key="2">
    <citation type="submission" date="2025-08" db="UniProtKB">
        <authorList>
            <consortium name="Ensembl"/>
        </authorList>
    </citation>
    <scope>IDENTIFICATION</scope>
</reference>
<dbReference type="STRING" id="62062.ENSHHUP00000029513"/>
<dbReference type="CDD" id="cd22627">
    <property type="entry name" value="Kunitz_collagen_alpha1_VII"/>
    <property type="match status" value="1"/>
</dbReference>
<dbReference type="PRINTS" id="PR00759">
    <property type="entry name" value="BASICPTASE"/>
</dbReference>
<feature type="region of interest" description="Disordered" evidence="4">
    <location>
        <begin position="242"/>
        <end position="271"/>
    </location>
</feature>
<evidence type="ECO:0000259" key="5">
    <source>
        <dbReference type="PROSITE" id="PS50279"/>
    </source>
</evidence>
<dbReference type="Gene3D" id="4.10.410.10">
    <property type="entry name" value="Pancreatic trypsin inhibitor Kunitz domain"/>
    <property type="match status" value="1"/>
</dbReference>
<accession>A0A4W5LUA4</accession>
<comment type="subcellular location">
    <subcellularLocation>
        <location evidence="1">Secreted</location>
        <location evidence="1">Extracellular space</location>
        <location evidence="1">Extracellular matrix</location>
    </subcellularLocation>
</comment>
<evidence type="ECO:0000256" key="4">
    <source>
        <dbReference type="SAM" id="MobiDB-lite"/>
    </source>
</evidence>
<dbReference type="FunFam" id="4.10.410.10:FF:000020">
    <property type="entry name" value="Collagen, type VI, alpha 3"/>
    <property type="match status" value="1"/>
</dbReference>
<feature type="domain" description="BPTI/Kunitz inhibitor" evidence="5">
    <location>
        <begin position="298"/>
        <end position="348"/>
    </location>
</feature>
<keyword evidence="2" id="KW-0272">Extracellular matrix</keyword>
<dbReference type="Ensembl" id="ENSHHUT00000030739.1">
    <property type="protein sequence ID" value="ENSHHUP00000029513.1"/>
    <property type="gene ID" value="ENSHHUG00000018811.1"/>
</dbReference>
<dbReference type="InterPro" id="IPR020901">
    <property type="entry name" value="Prtase_inh_Kunz-CS"/>
</dbReference>
<organism evidence="6 7">
    <name type="scientific">Hucho hucho</name>
    <name type="common">huchen</name>
    <dbReference type="NCBI Taxonomy" id="62062"/>
    <lineage>
        <taxon>Eukaryota</taxon>
        <taxon>Metazoa</taxon>
        <taxon>Chordata</taxon>
        <taxon>Craniata</taxon>
        <taxon>Vertebrata</taxon>
        <taxon>Euteleostomi</taxon>
        <taxon>Actinopterygii</taxon>
        <taxon>Neopterygii</taxon>
        <taxon>Teleostei</taxon>
        <taxon>Protacanthopterygii</taxon>
        <taxon>Salmoniformes</taxon>
        <taxon>Salmonidae</taxon>
        <taxon>Salmoninae</taxon>
        <taxon>Hucho</taxon>
    </lineage>
</organism>
<evidence type="ECO:0000256" key="3">
    <source>
        <dbReference type="ARBA" id="ARBA00023157"/>
    </source>
</evidence>
<dbReference type="PANTHER" id="PTHR24023:SF1082">
    <property type="entry name" value="COLLAGEN TRIPLE HELIX REPEAT"/>
    <property type="match status" value="1"/>
</dbReference>
<feature type="compositionally biased region" description="Gly residues" evidence="4">
    <location>
        <begin position="148"/>
        <end position="157"/>
    </location>
</feature>
<dbReference type="SUPFAM" id="SSF57362">
    <property type="entry name" value="BPTI-like"/>
    <property type="match status" value="1"/>
</dbReference>
<feature type="compositionally biased region" description="Basic and acidic residues" evidence="4">
    <location>
        <begin position="252"/>
        <end position="263"/>
    </location>
</feature>
<dbReference type="InterPro" id="IPR050149">
    <property type="entry name" value="Collagen_superfamily"/>
</dbReference>
<dbReference type="Pfam" id="PF00014">
    <property type="entry name" value="Kunitz_BPTI"/>
    <property type="match status" value="1"/>
</dbReference>
<keyword evidence="3" id="KW-1015">Disulfide bond</keyword>
<dbReference type="PROSITE" id="PS00280">
    <property type="entry name" value="BPTI_KUNITZ_1"/>
    <property type="match status" value="1"/>
</dbReference>
<dbReference type="GO" id="GO:0004867">
    <property type="term" value="F:serine-type endopeptidase inhibitor activity"/>
    <property type="evidence" value="ECO:0007669"/>
    <property type="project" value="InterPro"/>
</dbReference>
<reference evidence="7" key="1">
    <citation type="submission" date="2018-06" db="EMBL/GenBank/DDBJ databases">
        <title>Genome assembly of Danube salmon.</title>
        <authorList>
            <person name="Macqueen D.J."/>
            <person name="Gundappa M.K."/>
        </authorList>
    </citation>
    <scope>NUCLEOTIDE SEQUENCE [LARGE SCALE GENOMIC DNA]</scope>
</reference>
<evidence type="ECO:0000313" key="7">
    <source>
        <dbReference type="Proteomes" id="UP000314982"/>
    </source>
</evidence>
<keyword evidence="2" id="KW-0964">Secreted</keyword>
<keyword evidence="7" id="KW-1185">Reference proteome</keyword>
<evidence type="ECO:0000313" key="6">
    <source>
        <dbReference type="Ensembl" id="ENSHHUP00000029513.1"/>
    </source>
</evidence>
<feature type="region of interest" description="Disordered" evidence="4">
    <location>
        <begin position="1"/>
        <end position="168"/>
    </location>
</feature>
<dbReference type="InterPro" id="IPR036880">
    <property type="entry name" value="Kunitz_BPTI_sf"/>
</dbReference>
<proteinExistence type="predicted"/>
<dbReference type="GO" id="GO:0005615">
    <property type="term" value="C:extracellular space"/>
    <property type="evidence" value="ECO:0007669"/>
    <property type="project" value="TreeGrafter"/>
</dbReference>
<dbReference type="SMART" id="SM00131">
    <property type="entry name" value="KU"/>
    <property type="match status" value="1"/>
</dbReference>
<dbReference type="GO" id="GO:0031012">
    <property type="term" value="C:extracellular matrix"/>
    <property type="evidence" value="ECO:0007669"/>
    <property type="project" value="TreeGrafter"/>
</dbReference>
<dbReference type="Proteomes" id="UP000314982">
    <property type="component" value="Unassembled WGS sequence"/>
</dbReference>
<evidence type="ECO:0000256" key="2">
    <source>
        <dbReference type="ARBA" id="ARBA00022530"/>
    </source>
</evidence>
<dbReference type="InterPro" id="IPR002223">
    <property type="entry name" value="Kunitz_BPTI"/>
</dbReference>
<sequence>MGLQGQKGDQGDRGEPGLPGDTGQTGEKGFRGLPGRIGSTGLDGEKGEMGIPGTPGSPGLNGLTGQKGEKGDGGINGVEGAPGLKGEKGATGFPGFPGFKGSAGTPGSDGAEGRPGRNGSKGETGTKGERGRRGRGKPCQTGPPGSPGQRGGSGELGNEGLKGEKGEAGLSAEKVKQLVNQEVVKQCGMDLKFGVKSKDPDAESMLFEREPDEPVSILTRSLPKDEMGEEEWDEKRLEKELVGSTTPPPVPLREERTPGHDNLTDSGANRGVDWGLRHRRRRVPGVGPRSSDLTPDPCLQPMSEGGCWEYVLLWYYHPRSGECRPFVYGGCEGNRNRFNTKQDCQRWCGKERRGLEPRR</sequence>
<reference evidence="6" key="3">
    <citation type="submission" date="2025-09" db="UniProtKB">
        <authorList>
            <consortium name="Ensembl"/>
        </authorList>
    </citation>
    <scope>IDENTIFICATION</scope>
</reference>
<dbReference type="AlphaFoldDB" id="A0A4W5LUA4"/>
<dbReference type="GeneTree" id="ENSGT00940000162238"/>
<dbReference type="PANTHER" id="PTHR24023">
    <property type="entry name" value="COLLAGEN ALPHA"/>
    <property type="match status" value="1"/>
</dbReference>
<evidence type="ECO:0000256" key="1">
    <source>
        <dbReference type="ARBA" id="ARBA00004498"/>
    </source>
</evidence>